<evidence type="ECO:0000313" key="3">
    <source>
        <dbReference type="Proteomes" id="UP000053237"/>
    </source>
</evidence>
<reference evidence="2 3" key="1">
    <citation type="submission" date="2012-05" db="EMBL/GenBank/DDBJ databases">
        <title>Recombination and specialization in a pathogen metapopulation.</title>
        <authorList>
            <person name="Gardiner A."/>
            <person name="Kemen E."/>
            <person name="Schultz-Larsen T."/>
            <person name="MacLean D."/>
            <person name="Van Oosterhout C."/>
            <person name="Jones J.D.G."/>
        </authorList>
    </citation>
    <scope>NUCLEOTIDE SEQUENCE [LARGE SCALE GENOMIC DNA]</scope>
    <source>
        <strain evidence="2 3">Ac Nc2</strain>
    </source>
</reference>
<dbReference type="Proteomes" id="UP000053237">
    <property type="component" value="Unassembled WGS sequence"/>
</dbReference>
<accession>A0A024GCN0</accession>
<feature type="domain" description="SAM" evidence="1">
    <location>
        <begin position="154"/>
        <end position="228"/>
    </location>
</feature>
<dbReference type="InterPro" id="IPR001660">
    <property type="entry name" value="SAM"/>
</dbReference>
<gene>
    <name evidence="2" type="ORF">BN9_050750</name>
</gene>
<dbReference type="Gene3D" id="1.10.150.50">
    <property type="entry name" value="Transcription Factor, Ets-1"/>
    <property type="match status" value="1"/>
</dbReference>
<protein>
    <recommendedName>
        <fullName evidence="1">SAM domain-containing protein</fullName>
    </recommendedName>
</protein>
<organism evidence="2 3">
    <name type="scientific">Albugo candida</name>
    <dbReference type="NCBI Taxonomy" id="65357"/>
    <lineage>
        <taxon>Eukaryota</taxon>
        <taxon>Sar</taxon>
        <taxon>Stramenopiles</taxon>
        <taxon>Oomycota</taxon>
        <taxon>Peronosporomycetes</taxon>
        <taxon>Albuginales</taxon>
        <taxon>Albuginaceae</taxon>
        <taxon>Albugo</taxon>
    </lineage>
</organism>
<evidence type="ECO:0000313" key="2">
    <source>
        <dbReference type="EMBL" id="CCI44291.1"/>
    </source>
</evidence>
<proteinExistence type="predicted"/>
<dbReference type="EMBL" id="CAIX01000065">
    <property type="protein sequence ID" value="CCI44291.1"/>
    <property type="molecule type" value="Genomic_DNA"/>
</dbReference>
<dbReference type="OrthoDB" id="68016at2759"/>
<dbReference type="CDD" id="cd09487">
    <property type="entry name" value="SAM_superfamily"/>
    <property type="match status" value="1"/>
</dbReference>
<dbReference type="InParanoid" id="A0A024GCN0"/>
<evidence type="ECO:0000259" key="1">
    <source>
        <dbReference type="PROSITE" id="PS50105"/>
    </source>
</evidence>
<keyword evidence="3" id="KW-1185">Reference proteome</keyword>
<dbReference type="InterPro" id="IPR013761">
    <property type="entry name" value="SAM/pointed_sf"/>
</dbReference>
<dbReference type="Pfam" id="PF00536">
    <property type="entry name" value="SAM_1"/>
    <property type="match status" value="1"/>
</dbReference>
<dbReference type="SUPFAM" id="SSF47769">
    <property type="entry name" value="SAM/Pointed domain"/>
    <property type="match status" value="1"/>
</dbReference>
<name>A0A024GCN0_9STRA</name>
<dbReference type="AlphaFoldDB" id="A0A024GCN0"/>
<sequence length="234" mass="26613">MNLASDTTSPLVFRAADKSQHSHLLKAASNVFFALSDAFTKCFSRVTQSQFKKDHHKALLASNSIEDSFNFSDELAMELRRRVLVPTSHSYRDRSNDSDKRYHKPWIGNDGIEPEPDCGPRDILKPQHGSSKHILRACTARKVSIGPSEEEPISENNEVQQWLLKVDPVRAQEYIKYVAKFQAHGLITLNDLAKITSENIEDALSEIGIYRFMHRARLRQAILRINDDKVIGEV</sequence>
<comment type="caution">
    <text evidence="2">The sequence shown here is derived from an EMBL/GenBank/DDBJ whole genome shotgun (WGS) entry which is preliminary data.</text>
</comment>
<dbReference type="PROSITE" id="PS50105">
    <property type="entry name" value="SAM_DOMAIN"/>
    <property type="match status" value="1"/>
</dbReference>